<evidence type="ECO:0008006" key="3">
    <source>
        <dbReference type="Google" id="ProtNLM"/>
    </source>
</evidence>
<evidence type="ECO:0000256" key="1">
    <source>
        <dbReference type="SAM" id="MobiDB-lite"/>
    </source>
</evidence>
<feature type="region of interest" description="Disordered" evidence="1">
    <location>
        <begin position="1"/>
        <end position="22"/>
    </location>
</feature>
<protein>
    <recommendedName>
        <fullName evidence="3">3-keto-disaccharide hydrolase domain-containing protein</fullName>
    </recommendedName>
</protein>
<dbReference type="Gene3D" id="2.60.120.560">
    <property type="entry name" value="Exo-inulinase, domain 1"/>
    <property type="match status" value="1"/>
</dbReference>
<dbReference type="AlphaFoldDB" id="A0A6J4LFZ8"/>
<feature type="non-terminal residue" evidence="2">
    <location>
        <position position="1"/>
    </location>
</feature>
<gene>
    <name evidence="2" type="ORF">AVDCRST_MAG68-2429</name>
</gene>
<accession>A0A6J4LFZ8</accession>
<feature type="compositionally biased region" description="Low complexity" evidence="1">
    <location>
        <begin position="1"/>
        <end position="10"/>
    </location>
</feature>
<dbReference type="EMBL" id="CADCTW010000118">
    <property type="protein sequence ID" value="CAA9330666.1"/>
    <property type="molecule type" value="Genomic_DNA"/>
</dbReference>
<name>A0A6J4LFZ8_9BACT</name>
<evidence type="ECO:0000313" key="2">
    <source>
        <dbReference type="EMBL" id="CAA9330666.1"/>
    </source>
</evidence>
<sequence length="191" mass="20277">DTARPPARAVAPPPAPHSWRANPAASRVALSGDTLAVETGPHAILWDENTPELAPPYEVSATIRKRSGRLHEGTGLLFGGTGLEGPESGQVYTYFLVRGDGSFLVKRRQGAETPVVLDWTRHPGIRRDAEGGGRPNELRVAVGDTEAVFFINGREAARIPSSDLAVRGRAGLRAAHGVQIEVAGFHAAPAR</sequence>
<reference evidence="2" key="1">
    <citation type="submission" date="2020-02" db="EMBL/GenBank/DDBJ databases">
        <authorList>
            <person name="Meier V. D."/>
        </authorList>
    </citation>
    <scope>NUCLEOTIDE SEQUENCE</scope>
    <source>
        <strain evidence="2">AVDCRST_MAG68</strain>
    </source>
</reference>
<proteinExistence type="predicted"/>
<organism evidence="2">
    <name type="scientific">uncultured Gemmatimonadota bacterium</name>
    <dbReference type="NCBI Taxonomy" id="203437"/>
    <lineage>
        <taxon>Bacteria</taxon>
        <taxon>Pseudomonadati</taxon>
        <taxon>Gemmatimonadota</taxon>
        <taxon>environmental samples</taxon>
    </lineage>
</organism>